<evidence type="ECO:0000256" key="2">
    <source>
        <dbReference type="ARBA" id="ARBA00001946"/>
    </source>
</evidence>
<evidence type="ECO:0000259" key="18">
    <source>
        <dbReference type="PROSITE" id="PS51975"/>
    </source>
</evidence>
<evidence type="ECO:0000256" key="10">
    <source>
        <dbReference type="ARBA" id="ARBA00022723"/>
    </source>
</evidence>
<evidence type="ECO:0000256" key="8">
    <source>
        <dbReference type="ARBA" id="ARBA00022490"/>
    </source>
</evidence>
<keyword evidence="13 14" id="KW-0464">Manganese</keyword>
<keyword evidence="12 14" id="KW-0378">Hydrolase</keyword>
<dbReference type="Proteomes" id="UP001566476">
    <property type="component" value="Unassembled WGS sequence"/>
</dbReference>
<dbReference type="InterPro" id="IPR024567">
    <property type="entry name" value="RNase_HII/HIII_dom"/>
</dbReference>
<dbReference type="HAMAP" id="MF_00052_B">
    <property type="entry name" value="RNase_HII_B"/>
    <property type="match status" value="1"/>
</dbReference>
<feature type="compositionally biased region" description="Polar residues" evidence="17">
    <location>
        <begin position="257"/>
        <end position="268"/>
    </location>
</feature>
<keyword evidence="10 14" id="KW-0479">Metal-binding</keyword>
<evidence type="ECO:0000256" key="7">
    <source>
        <dbReference type="ARBA" id="ARBA00019179"/>
    </source>
</evidence>
<accession>A0ABV4I6W1</accession>
<protein>
    <recommendedName>
        <fullName evidence="7 14">Ribonuclease HII</fullName>
        <shortName evidence="14">RNase HII</shortName>
        <ecNumber evidence="6 14">3.1.26.4</ecNumber>
    </recommendedName>
</protein>
<comment type="caution">
    <text evidence="19">The sequence shown here is derived from an EMBL/GenBank/DDBJ whole genome shotgun (WGS) entry which is preliminary data.</text>
</comment>
<keyword evidence="11 14" id="KW-0255">Endonuclease</keyword>
<comment type="function">
    <text evidence="3 14 16">Endonuclease that specifically degrades the RNA of RNA-DNA hybrids.</text>
</comment>
<dbReference type="EMBL" id="JBGGTQ010000010">
    <property type="protein sequence ID" value="MEZ0494265.1"/>
    <property type="molecule type" value="Genomic_DNA"/>
</dbReference>
<evidence type="ECO:0000256" key="16">
    <source>
        <dbReference type="RuleBase" id="RU003515"/>
    </source>
</evidence>
<evidence type="ECO:0000256" key="5">
    <source>
        <dbReference type="ARBA" id="ARBA00007383"/>
    </source>
</evidence>
<dbReference type="GO" id="GO:0004523">
    <property type="term" value="F:RNA-DNA hybrid ribonuclease activity"/>
    <property type="evidence" value="ECO:0007669"/>
    <property type="project" value="UniProtKB-EC"/>
</dbReference>
<keyword evidence="8 14" id="KW-0963">Cytoplasm</keyword>
<dbReference type="Gene3D" id="3.30.420.10">
    <property type="entry name" value="Ribonuclease H-like superfamily/Ribonuclease H"/>
    <property type="match status" value="1"/>
</dbReference>
<dbReference type="RefSeq" id="WP_370720497.1">
    <property type="nucleotide sequence ID" value="NZ_JBGGTQ010000010.1"/>
</dbReference>
<reference evidence="19 20" key="1">
    <citation type="submission" date="2024-07" db="EMBL/GenBank/DDBJ databases">
        <authorList>
            <person name="Thanompreechachai J."/>
            <person name="Duangmal K."/>
        </authorList>
    </citation>
    <scope>NUCLEOTIDE SEQUENCE [LARGE SCALE GENOMIC DNA]</scope>
    <source>
        <strain evidence="19 20">TBRC 1896</strain>
    </source>
</reference>
<evidence type="ECO:0000256" key="9">
    <source>
        <dbReference type="ARBA" id="ARBA00022722"/>
    </source>
</evidence>
<sequence length="268" mass="27729">MSPATRAPAAPSLRLERQLLRSGHALVAGVDEVGRGALAGPVSVGVLVVDGSTRTAPTGLRDSKLLTPAARDALAPAVRRWALAWAVGHTEPAEIDAIGITAALRLAGRRALAQLPVRPDVVILDGGHDYLSDPREPSLLDGLDGQGPAAPWDGPAVTTRVKADVSCAAVAGASVLAKTTRDAVMAQRHTAFPHYGWAGNKGYGAPEHLRALAERGSCEQHRRSWRLPGAAAPGPRLVEAPAQDLDPVSPGDGVLSDLTSRTSGAREA</sequence>
<feature type="region of interest" description="Disordered" evidence="17">
    <location>
        <begin position="227"/>
        <end position="268"/>
    </location>
</feature>
<evidence type="ECO:0000256" key="13">
    <source>
        <dbReference type="ARBA" id="ARBA00023211"/>
    </source>
</evidence>
<feature type="domain" description="RNase H type-2" evidence="18">
    <location>
        <begin position="25"/>
        <end position="237"/>
    </location>
</feature>
<comment type="cofactor">
    <cofactor evidence="14 15">
        <name>Mn(2+)</name>
        <dbReference type="ChEBI" id="CHEBI:29035"/>
    </cofactor>
    <cofactor evidence="14 15">
        <name>Mg(2+)</name>
        <dbReference type="ChEBI" id="CHEBI:18420"/>
    </cofactor>
    <text evidence="14 15">Manganese or magnesium. Binds 1 divalent metal ion per monomer in the absence of substrate. May bind a second metal ion after substrate binding.</text>
</comment>
<evidence type="ECO:0000313" key="20">
    <source>
        <dbReference type="Proteomes" id="UP001566476"/>
    </source>
</evidence>
<evidence type="ECO:0000256" key="4">
    <source>
        <dbReference type="ARBA" id="ARBA00004496"/>
    </source>
</evidence>
<keyword evidence="9 14" id="KW-0540">Nuclease</keyword>
<evidence type="ECO:0000256" key="17">
    <source>
        <dbReference type="SAM" id="MobiDB-lite"/>
    </source>
</evidence>
<comment type="catalytic activity">
    <reaction evidence="1 14 15 16">
        <text>Endonucleolytic cleavage to 5'-phosphomonoester.</text>
        <dbReference type="EC" id="3.1.26.4"/>
    </reaction>
</comment>
<evidence type="ECO:0000256" key="12">
    <source>
        <dbReference type="ARBA" id="ARBA00022801"/>
    </source>
</evidence>
<feature type="binding site" evidence="14 15">
    <location>
        <position position="32"/>
    </location>
    <ligand>
        <name>a divalent metal cation</name>
        <dbReference type="ChEBI" id="CHEBI:60240"/>
    </ligand>
</feature>
<evidence type="ECO:0000256" key="3">
    <source>
        <dbReference type="ARBA" id="ARBA00004065"/>
    </source>
</evidence>
<dbReference type="InterPro" id="IPR001352">
    <property type="entry name" value="RNase_HII/HIII"/>
</dbReference>
<dbReference type="Pfam" id="PF01351">
    <property type="entry name" value="RNase_HII"/>
    <property type="match status" value="1"/>
</dbReference>
<dbReference type="SUPFAM" id="SSF53098">
    <property type="entry name" value="Ribonuclease H-like"/>
    <property type="match status" value="1"/>
</dbReference>
<feature type="binding site" evidence="14 15">
    <location>
        <position position="31"/>
    </location>
    <ligand>
        <name>a divalent metal cation</name>
        <dbReference type="ChEBI" id="CHEBI:60240"/>
    </ligand>
</feature>
<feature type="binding site" evidence="14 15">
    <location>
        <position position="125"/>
    </location>
    <ligand>
        <name>a divalent metal cation</name>
        <dbReference type="ChEBI" id="CHEBI:60240"/>
    </ligand>
</feature>
<dbReference type="InterPro" id="IPR012337">
    <property type="entry name" value="RNaseH-like_sf"/>
</dbReference>
<comment type="subcellular location">
    <subcellularLocation>
        <location evidence="4 14">Cytoplasm</location>
    </subcellularLocation>
</comment>
<dbReference type="CDD" id="cd07182">
    <property type="entry name" value="RNase_HII_bacteria_HII_like"/>
    <property type="match status" value="1"/>
</dbReference>
<organism evidence="19 20">
    <name type="scientific">Kineococcus mangrovi</name>
    <dbReference type="NCBI Taxonomy" id="1660183"/>
    <lineage>
        <taxon>Bacteria</taxon>
        <taxon>Bacillati</taxon>
        <taxon>Actinomycetota</taxon>
        <taxon>Actinomycetes</taxon>
        <taxon>Kineosporiales</taxon>
        <taxon>Kineosporiaceae</taxon>
        <taxon>Kineococcus</taxon>
    </lineage>
</organism>
<evidence type="ECO:0000256" key="11">
    <source>
        <dbReference type="ARBA" id="ARBA00022759"/>
    </source>
</evidence>
<name>A0ABV4I6W1_9ACTN</name>
<proteinExistence type="inferred from homology"/>
<evidence type="ECO:0000256" key="1">
    <source>
        <dbReference type="ARBA" id="ARBA00000077"/>
    </source>
</evidence>
<evidence type="ECO:0000256" key="15">
    <source>
        <dbReference type="PROSITE-ProRule" id="PRU01319"/>
    </source>
</evidence>
<dbReference type="InterPro" id="IPR036397">
    <property type="entry name" value="RNaseH_sf"/>
</dbReference>
<evidence type="ECO:0000313" key="19">
    <source>
        <dbReference type="EMBL" id="MEZ0494265.1"/>
    </source>
</evidence>
<evidence type="ECO:0000256" key="14">
    <source>
        <dbReference type="HAMAP-Rule" id="MF_00052"/>
    </source>
</evidence>
<comment type="cofactor">
    <cofactor evidence="2">
        <name>Mg(2+)</name>
        <dbReference type="ChEBI" id="CHEBI:18420"/>
    </cofactor>
</comment>
<dbReference type="NCBIfam" id="NF000595">
    <property type="entry name" value="PRK00015.1-3"/>
    <property type="match status" value="1"/>
</dbReference>
<dbReference type="PROSITE" id="PS51975">
    <property type="entry name" value="RNASE_H_2"/>
    <property type="match status" value="1"/>
</dbReference>
<evidence type="ECO:0000256" key="6">
    <source>
        <dbReference type="ARBA" id="ARBA00012180"/>
    </source>
</evidence>
<gene>
    <name evidence="14" type="primary">rnhB</name>
    <name evidence="19" type="ORF">AB2L28_18670</name>
</gene>
<dbReference type="PANTHER" id="PTHR10954">
    <property type="entry name" value="RIBONUCLEASE H2 SUBUNIT A"/>
    <property type="match status" value="1"/>
</dbReference>
<dbReference type="InterPro" id="IPR022898">
    <property type="entry name" value="RNase_HII"/>
</dbReference>
<dbReference type="PANTHER" id="PTHR10954:SF18">
    <property type="entry name" value="RIBONUCLEASE HII"/>
    <property type="match status" value="1"/>
</dbReference>
<comment type="similarity">
    <text evidence="5 14 16">Belongs to the RNase HII family.</text>
</comment>
<keyword evidence="20" id="KW-1185">Reference proteome</keyword>
<dbReference type="EC" id="3.1.26.4" evidence="6 14"/>